<name>E8MCZ5_PHOS4</name>
<keyword evidence="1" id="KW-0472">Membrane</keyword>
<proteinExistence type="predicted"/>
<gene>
    <name evidence="2" type="ORF">VISI1226_15561</name>
</gene>
<evidence type="ECO:0000256" key="1">
    <source>
        <dbReference type="SAM" id="Phobius"/>
    </source>
</evidence>
<protein>
    <submittedName>
        <fullName evidence="2">Uncharacterized protein</fullName>
    </submittedName>
</protein>
<sequence>MDTLQHGLVLVARWLVFLPAIFCFSYLLRPVLMMILIPGALLFLAMIGGSEVRGAMKDMMKALL</sequence>
<dbReference type="eggNOG" id="ENOG5031NWE">
    <property type="taxonomic scope" value="Bacteria"/>
</dbReference>
<dbReference type="AlphaFoldDB" id="E8MCZ5"/>
<feature type="transmembrane region" description="Helical" evidence="1">
    <location>
        <begin position="7"/>
        <end position="27"/>
    </location>
</feature>
<feature type="transmembrane region" description="Helical" evidence="1">
    <location>
        <begin position="33"/>
        <end position="52"/>
    </location>
</feature>
<organism evidence="2 3">
    <name type="scientific">Vibrio sinaloensis DSM 21326</name>
    <dbReference type="NCBI Taxonomy" id="945550"/>
    <lineage>
        <taxon>Bacteria</taxon>
        <taxon>Pseudomonadati</taxon>
        <taxon>Pseudomonadota</taxon>
        <taxon>Gammaproteobacteria</taxon>
        <taxon>Vibrionales</taxon>
        <taxon>Vibrionaceae</taxon>
        <taxon>Vibrio</taxon>
        <taxon>Vibrio oreintalis group</taxon>
    </lineage>
</organism>
<evidence type="ECO:0000313" key="2">
    <source>
        <dbReference type="EMBL" id="EGA68171.1"/>
    </source>
</evidence>
<dbReference type="GeneID" id="95571407"/>
<dbReference type="RefSeq" id="WP_008081288.1">
    <property type="nucleotide sequence ID" value="NZ_AEVT01000117.1"/>
</dbReference>
<dbReference type="Proteomes" id="UP000006228">
    <property type="component" value="Unassembled WGS sequence"/>
</dbReference>
<dbReference type="EMBL" id="AEVT01000117">
    <property type="protein sequence ID" value="EGA68171.1"/>
    <property type="molecule type" value="Genomic_DNA"/>
</dbReference>
<accession>E8MCZ5</accession>
<dbReference type="OrthoDB" id="5906116at2"/>
<reference evidence="2 3" key="1">
    <citation type="journal article" date="2012" name="Int. J. Syst. Evol. Microbiol.">
        <title>Vibrio caribbeanicus sp. nov., isolated from the marine sponge Scleritoderma cyanea.</title>
        <authorList>
            <person name="Hoffmann M."/>
            <person name="Monday S.R."/>
            <person name="Allard M.W."/>
            <person name="Strain E.A."/>
            <person name="Whittaker P."/>
            <person name="Naum M."/>
            <person name="McCarthy P.J."/>
            <person name="Lopez J.V."/>
            <person name="Fischer M."/>
            <person name="Brown E.W."/>
        </authorList>
    </citation>
    <scope>NUCLEOTIDE SEQUENCE [LARGE SCALE GENOMIC DNA]</scope>
    <source>
        <strain evidence="3">DSMZ 21326</strain>
    </source>
</reference>
<keyword evidence="1" id="KW-1133">Transmembrane helix</keyword>
<evidence type="ECO:0000313" key="3">
    <source>
        <dbReference type="Proteomes" id="UP000006228"/>
    </source>
</evidence>
<keyword evidence="1" id="KW-0812">Transmembrane</keyword>
<comment type="caution">
    <text evidence="2">The sequence shown here is derived from an EMBL/GenBank/DDBJ whole genome shotgun (WGS) entry which is preliminary data.</text>
</comment>